<dbReference type="STRING" id="671987.R0I8S8"/>
<dbReference type="GeneID" id="19406354"/>
<dbReference type="Pfam" id="PF22998">
    <property type="entry name" value="GNAT_LYC1-like"/>
    <property type="match status" value="1"/>
</dbReference>
<reference evidence="2 3" key="1">
    <citation type="journal article" date="2012" name="PLoS Pathog.">
        <title>Diverse lifestyles and strategies of plant pathogenesis encoded in the genomes of eighteen Dothideomycetes fungi.</title>
        <authorList>
            <person name="Ohm R.A."/>
            <person name="Feau N."/>
            <person name="Henrissat B."/>
            <person name="Schoch C.L."/>
            <person name="Horwitz B.A."/>
            <person name="Barry K.W."/>
            <person name="Condon B.J."/>
            <person name="Copeland A.C."/>
            <person name="Dhillon B."/>
            <person name="Glaser F."/>
            <person name="Hesse C.N."/>
            <person name="Kosti I."/>
            <person name="LaButti K."/>
            <person name="Lindquist E.A."/>
            <person name="Lucas S."/>
            <person name="Salamov A.A."/>
            <person name="Bradshaw R.E."/>
            <person name="Ciuffetti L."/>
            <person name="Hamelin R.C."/>
            <person name="Kema G.H.J."/>
            <person name="Lawrence C."/>
            <person name="Scott J.A."/>
            <person name="Spatafora J.W."/>
            <person name="Turgeon B.G."/>
            <person name="de Wit P.J.G.M."/>
            <person name="Zhong S."/>
            <person name="Goodwin S.B."/>
            <person name="Grigoriev I.V."/>
        </authorList>
    </citation>
    <scope>NUCLEOTIDE SEQUENCE [LARGE SCALE GENOMIC DNA]</scope>
    <source>
        <strain evidence="3">28A</strain>
    </source>
</reference>
<dbReference type="AlphaFoldDB" id="R0I8S8"/>
<dbReference type="PANTHER" id="PTHR34815">
    <property type="entry name" value="LYSINE ACETYLTRANSFERASE"/>
    <property type="match status" value="1"/>
</dbReference>
<dbReference type="Proteomes" id="UP000016935">
    <property type="component" value="Unassembled WGS sequence"/>
</dbReference>
<dbReference type="InterPro" id="IPR053013">
    <property type="entry name" value="LAT"/>
</dbReference>
<feature type="domain" description="LYC1 C-terminal" evidence="1">
    <location>
        <begin position="177"/>
        <end position="397"/>
    </location>
</feature>
<dbReference type="eggNOG" id="ENOG502RZ3A">
    <property type="taxonomic scope" value="Eukaryota"/>
</dbReference>
<dbReference type="RefSeq" id="XP_008030289.1">
    <property type="nucleotide sequence ID" value="XM_008032098.1"/>
</dbReference>
<reference evidence="2 3" key="2">
    <citation type="journal article" date="2013" name="PLoS Genet.">
        <title>Comparative genome structure, secondary metabolite, and effector coding capacity across Cochliobolus pathogens.</title>
        <authorList>
            <person name="Condon B.J."/>
            <person name="Leng Y."/>
            <person name="Wu D."/>
            <person name="Bushley K.E."/>
            <person name="Ohm R.A."/>
            <person name="Otillar R."/>
            <person name="Martin J."/>
            <person name="Schackwitz W."/>
            <person name="Grimwood J."/>
            <person name="MohdZainudin N."/>
            <person name="Xue C."/>
            <person name="Wang R."/>
            <person name="Manning V.A."/>
            <person name="Dhillon B."/>
            <person name="Tu Z.J."/>
            <person name="Steffenson B.J."/>
            <person name="Salamov A."/>
            <person name="Sun H."/>
            <person name="Lowry S."/>
            <person name="LaButti K."/>
            <person name="Han J."/>
            <person name="Copeland A."/>
            <person name="Lindquist E."/>
            <person name="Barry K."/>
            <person name="Schmutz J."/>
            <person name="Baker S.E."/>
            <person name="Ciuffetti L.M."/>
            <person name="Grigoriev I.V."/>
            <person name="Zhong S."/>
            <person name="Turgeon B.G."/>
        </authorList>
    </citation>
    <scope>NUCLEOTIDE SEQUENCE [LARGE SCALE GENOMIC DNA]</scope>
    <source>
        <strain evidence="3">28A</strain>
    </source>
</reference>
<dbReference type="PANTHER" id="PTHR34815:SF4">
    <property type="entry name" value="N-ACETYLTRANSFERASE DOMAIN-CONTAINING PROTEIN"/>
    <property type="match status" value="1"/>
</dbReference>
<sequence>MAITDNLPKSDSPSLALVHPTEAEKHMQFTLNAAEWRGALKLPAYLRREAHLAQTDMTRNGGISYWILVDTSLPNNPLDPHSGTRLPLASCETYRKKALVWQDGVLKQVICHGIGSVFCANHLRKRGYAQRMMTELGNILETYQTDDGTECLFSVLYSDIGKKFYNSFGWEPFTSSHLSLSGTPSQNTSGLPTARPLYAQDLPDLCDIDVASVRRNLESRPKGSNTAVAIIPNLETIRWHHAREEFVGNELHGKMPEIKGAIVGTEKGKRVWCYWTRMWYNQDPTDTKGNTLHILRLVVEDAGWEGSSSHAHDHSHDAAIAALMAMAQREAEAWKMENVEMWAPTPTAVAAANRLDPSAKVVDRHVESIASLRWFPEHKGPVADKIDWLGNEKYAWC</sequence>
<organism evidence="2 3">
    <name type="scientific">Exserohilum turcicum (strain 28A)</name>
    <name type="common">Northern leaf blight fungus</name>
    <name type="synonym">Setosphaeria turcica</name>
    <dbReference type="NCBI Taxonomy" id="671987"/>
    <lineage>
        <taxon>Eukaryota</taxon>
        <taxon>Fungi</taxon>
        <taxon>Dikarya</taxon>
        <taxon>Ascomycota</taxon>
        <taxon>Pezizomycotina</taxon>
        <taxon>Dothideomycetes</taxon>
        <taxon>Pleosporomycetidae</taxon>
        <taxon>Pleosporales</taxon>
        <taxon>Pleosporineae</taxon>
        <taxon>Pleosporaceae</taxon>
        <taxon>Exserohilum</taxon>
    </lineage>
</organism>
<dbReference type="Gene3D" id="3.40.630.30">
    <property type="match status" value="1"/>
</dbReference>
<evidence type="ECO:0000313" key="2">
    <source>
        <dbReference type="EMBL" id="EOA81920.1"/>
    </source>
</evidence>
<accession>R0I8S8</accession>
<dbReference type="OrthoDB" id="2020070at2759"/>
<dbReference type="EMBL" id="KB908855">
    <property type="protein sequence ID" value="EOA81920.1"/>
    <property type="molecule type" value="Genomic_DNA"/>
</dbReference>
<evidence type="ECO:0000313" key="3">
    <source>
        <dbReference type="Proteomes" id="UP000016935"/>
    </source>
</evidence>
<dbReference type="InterPro" id="IPR055100">
    <property type="entry name" value="GNAT_LYC1-like"/>
</dbReference>
<evidence type="ECO:0000259" key="1">
    <source>
        <dbReference type="Pfam" id="PF22998"/>
    </source>
</evidence>
<dbReference type="InterPro" id="IPR016181">
    <property type="entry name" value="Acyl_CoA_acyltransferase"/>
</dbReference>
<gene>
    <name evidence="2" type="ORF">SETTUDRAFT_98184</name>
</gene>
<dbReference type="SUPFAM" id="SSF55729">
    <property type="entry name" value="Acyl-CoA N-acyltransferases (Nat)"/>
    <property type="match status" value="1"/>
</dbReference>
<name>R0I8S8_EXST2</name>
<protein>
    <recommendedName>
        <fullName evidence="1">LYC1 C-terminal domain-containing protein</fullName>
    </recommendedName>
</protein>
<dbReference type="HOGENOM" id="CLU_038171_1_0_1"/>
<proteinExistence type="predicted"/>
<keyword evidence="3" id="KW-1185">Reference proteome</keyword>